<sequence length="333" mass="38126">MRAERWWQNTSIVDVLVKQPNAFEFIQATRLLRHAEAPHTQKEGDWAKQFKFHSSLNLNFPNAEIESLTLDEEKIHLTNLMIGLTGIQGTLPYSYTNKIKQSARIQRNETLHFLGLFNHKLTAQYVDASLAYHLPIRYEIEQENHYLDILHALNGYVSAQHEQQDLDDYFAEFAGLMQGQNNTAHALKTMLSCVFKQPFKIKEFVEEIFHLSPEQRSTLGGNTNQLGINTFCGENIRQIDGKIEIEVGPVPYTEYLKFLPDQAESIKLKRLLASWLSPTLGVDLRIILRKEDIQPIQLSSTMTIGLSQGAFLMPMPTEHNHETCYTLMGMGHA</sequence>
<dbReference type="EMBL" id="CP121776">
    <property type="protein sequence ID" value="WMG17800.1"/>
    <property type="molecule type" value="Genomic_DNA"/>
</dbReference>
<dbReference type="Pfam" id="PF06996">
    <property type="entry name" value="T6SS_TssG"/>
    <property type="match status" value="1"/>
</dbReference>
<dbReference type="PANTHER" id="PTHR35564:SF4">
    <property type="entry name" value="CYTOPLASMIC PROTEIN"/>
    <property type="match status" value="1"/>
</dbReference>
<dbReference type="AlphaFoldDB" id="A0AAJ6ICU0"/>
<proteinExistence type="predicted"/>
<accession>A0AAJ6ICU0</accession>
<organism evidence="1 2">
    <name type="scientific">Acinetobacter johnsonii</name>
    <dbReference type="NCBI Taxonomy" id="40214"/>
    <lineage>
        <taxon>Bacteria</taxon>
        <taxon>Pseudomonadati</taxon>
        <taxon>Pseudomonadota</taxon>
        <taxon>Gammaproteobacteria</taxon>
        <taxon>Moraxellales</taxon>
        <taxon>Moraxellaceae</taxon>
        <taxon>Acinetobacter</taxon>
    </lineage>
</organism>
<dbReference type="NCBIfam" id="TIGR03347">
    <property type="entry name" value="VI_chp_1"/>
    <property type="match status" value="1"/>
</dbReference>
<evidence type="ECO:0000313" key="2">
    <source>
        <dbReference type="Proteomes" id="UP001244586"/>
    </source>
</evidence>
<name>A0AAJ6ICU0_ACIJO</name>
<gene>
    <name evidence="1" type="primary">tssG</name>
    <name evidence="1" type="ORF">QBJ73_15745</name>
</gene>
<dbReference type="RefSeq" id="WP_058951977.1">
    <property type="nucleotide sequence ID" value="NZ_CP045051.1"/>
</dbReference>
<protein>
    <submittedName>
        <fullName evidence="1">Type VI secretion system baseplate subunit TssG</fullName>
    </submittedName>
</protein>
<dbReference type="Proteomes" id="UP001244586">
    <property type="component" value="Chromosome"/>
</dbReference>
<dbReference type="InterPro" id="IPR010732">
    <property type="entry name" value="T6SS_TssG-like"/>
</dbReference>
<evidence type="ECO:0000313" key="1">
    <source>
        <dbReference type="EMBL" id="WMG17800.1"/>
    </source>
</evidence>
<keyword evidence="2" id="KW-1185">Reference proteome</keyword>
<dbReference type="PANTHER" id="PTHR35564">
    <property type="match status" value="1"/>
</dbReference>
<reference evidence="1 2" key="1">
    <citation type="submission" date="2023-04" db="EMBL/GenBank/DDBJ databases">
        <title>Acinetobacter johnsonii isolate AYTCM encoding NDM-1, OXA-58 and PER-1.</title>
        <authorList>
            <person name="Tian C."/>
            <person name="Wang S."/>
            <person name="Fan X."/>
            <person name="Xia D."/>
        </authorList>
    </citation>
    <scope>NUCLEOTIDE SEQUENCE [LARGE SCALE GENOMIC DNA]</scope>
    <source>
        <strain evidence="1 2">AYTCM</strain>
    </source>
</reference>